<evidence type="ECO:0000256" key="5">
    <source>
        <dbReference type="SAM" id="Coils"/>
    </source>
</evidence>
<evidence type="ECO:0000256" key="2">
    <source>
        <dbReference type="ARBA" id="ARBA00011695"/>
    </source>
</evidence>
<comment type="function">
    <text evidence="4">Binds specifically to cytosolic chaperonin (c-CPN) and transfers target proteins to it. Binds to nascent polypeptide chain and promotes folding in an environment in which there are many competing pathways for nonnative proteins.</text>
</comment>
<dbReference type="Proteomes" id="UP000663880">
    <property type="component" value="Unassembled WGS sequence"/>
</dbReference>
<sequence>MSNTSSGKGTKSKSNEEVFAGFQTLRNEQRQLANKISELEMDLNEHKIVIETLQAVEPKRKCFRMIGGVLVERTVAEILPELETNLERLPSAIQTLNEQLAHKGQEINDYIEKHDIRVQRGAQQPTEAPSQDSPNAKSNVLVASG</sequence>
<keyword evidence="5" id="KW-0175">Coiled coil</keyword>
<evidence type="ECO:0000256" key="4">
    <source>
        <dbReference type="ARBA" id="ARBA00024667"/>
    </source>
</evidence>
<dbReference type="SUPFAM" id="SSF46579">
    <property type="entry name" value="Prefoldin"/>
    <property type="match status" value="1"/>
</dbReference>
<feature type="compositionally biased region" description="Polar residues" evidence="6">
    <location>
        <begin position="121"/>
        <end position="138"/>
    </location>
</feature>
<gene>
    <name evidence="7" type="ORF">PMACD_LOCUS7218</name>
</gene>
<keyword evidence="8" id="KW-1185">Reference proteome</keyword>
<dbReference type="EMBL" id="CAJOBZ010000016">
    <property type="protein sequence ID" value="CAF4852772.1"/>
    <property type="molecule type" value="Genomic_DNA"/>
</dbReference>
<evidence type="ECO:0000313" key="8">
    <source>
        <dbReference type="Proteomes" id="UP000663880"/>
    </source>
</evidence>
<dbReference type="AlphaFoldDB" id="A0A821S5Z2"/>
<dbReference type="PANTHER" id="PTHR13303">
    <property type="entry name" value="PREFOLDIN SUBUNIT 2"/>
    <property type="match status" value="1"/>
</dbReference>
<organism evidence="7 8">
    <name type="scientific">Pieris macdunnoughi</name>
    <dbReference type="NCBI Taxonomy" id="345717"/>
    <lineage>
        <taxon>Eukaryota</taxon>
        <taxon>Metazoa</taxon>
        <taxon>Ecdysozoa</taxon>
        <taxon>Arthropoda</taxon>
        <taxon>Hexapoda</taxon>
        <taxon>Insecta</taxon>
        <taxon>Pterygota</taxon>
        <taxon>Neoptera</taxon>
        <taxon>Endopterygota</taxon>
        <taxon>Lepidoptera</taxon>
        <taxon>Glossata</taxon>
        <taxon>Ditrysia</taxon>
        <taxon>Papilionoidea</taxon>
        <taxon>Pieridae</taxon>
        <taxon>Pierinae</taxon>
        <taxon>Pieris</taxon>
    </lineage>
</organism>
<protein>
    <recommendedName>
        <fullName evidence="9">Prefoldin subunit 2</fullName>
    </recommendedName>
</protein>
<dbReference type="Gene3D" id="1.10.287.370">
    <property type="match status" value="1"/>
</dbReference>
<evidence type="ECO:0000256" key="3">
    <source>
        <dbReference type="ARBA" id="ARBA00023186"/>
    </source>
</evidence>
<dbReference type="Pfam" id="PF01920">
    <property type="entry name" value="Prefoldin_2"/>
    <property type="match status" value="1"/>
</dbReference>
<feature type="coiled-coil region" evidence="5">
    <location>
        <begin position="22"/>
        <end position="56"/>
    </location>
</feature>
<comment type="caution">
    <text evidence="7">The sequence shown here is derived from an EMBL/GenBank/DDBJ whole genome shotgun (WGS) entry which is preliminary data.</text>
</comment>
<dbReference type="GO" id="GO:0016272">
    <property type="term" value="C:prefoldin complex"/>
    <property type="evidence" value="ECO:0007669"/>
    <property type="project" value="InterPro"/>
</dbReference>
<feature type="region of interest" description="Disordered" evidence="6">
    <location>
        <begin position="118"/>
        <end position="145"/>
    </location>
</feature>
<evidence type="ECO:0000313" key="7">
    <source>
        <dbReference type="EMBL" id="CAF4852772.1"/>
    </source>
</evidence>
<proteinExistence type="inferred from homology"/>
<dbReference type="InterPro" id="IPR027235">
    <property type="entry name" value="PFD2"/>
</dbReference>
<reference evidence="7" key="1">
    <citation type="submission" date="2021-02" db="EMBL/GenBank/DDBJ databases">
        <authorList>
            <person name="Steward A R."/>
        </authorList>
    </citation>
    <scope>NUCLEOTIDE SEQUENCE</scope>
</reference>
<dbReference type="InterPro" id="IPR002777">
    <property type="entry name" value="PFD_beta-like"/>
</dbReference>
<evidence type="ECO:0000256" key="1">
    <source>
        <dbReference type="ARBA" id="ARBA00008045"/>
    </source>
</evidence>
<name>A0A821S5Z2_9NEOP</name>
<dbReference type="GO" id="GO:0006457">
    <property type="term" value="P:protein folding"/>
    <property type="evidence" value="ECO:0007669"/>
    <property type="project" value="InterPro"/>
</dbReference>
<comment type="subunit">
    <text evidence="2">Heterohexamer of two PFD-alpha type and four PFD-beta type subunits.</text>
</comment>
<dbReference type="GO" id="GO:0051082">
    <property type="term" value="F:unfolded protein binding"/>
    <property type="evidence" value="ECO:0007669"/>
    <property type="project" value="InterPro"/>
</dbReference>
<dbReference type="FunFam" id="1.10.287.370:FF:000002">
    <property type="entry name" value="Prefoldin subunit 2"/>
    <property type="match status" value="1"/>
</dbReference>
<accession>A0A821S5Z2</accession>
<evidence type="ECO:0000256" key="6">
    <source>
        <dbReference type="SAM" id="MobiDB-lite"/>
    </source>
</evidence>
<dbReference type="CDD" id="cd23163">
    <property type="entry name" value="Prefoldin_2"/>
    <property type="match status" value="1"/>
</dbReference>
<evidence type="ECO:0008006" key="9">
    <source>
        <dbReference type="Google" id="ProtNLM"/>
    </source>
</evidence>
<keyword evidence="3" id="KW-0143">Chaperone</keyword>
<dbReference type="InterPro" id="IPR009053">
    <property type="entry name" value="Prefoldin"/>
</dbReference>
<comment type="similarity">
    <text evidence="1">Belongs to the prefoldin subunit beta family.</text>
</comment>
<dbReference type="OrthoDB" id="29646at2759"/>